<dbReference type="InterPro" id="IPR011990">
    <property type="entry name" value="TPR-like_helical_dom_sf"/>
</dbReference>
<proteinExistence type="predicted"/>
<dbReference type="PROSITE" id="PS50943">
    <property type="entry name" value="HTH_CROC1"/>
    <property type="match status" value="1"/>
</dbReference>
<feature type="domain" description="HTH cro/C1-type" evidence="1">
    <location>
        <begin position="9"/>
        <end position="62"/>
    </location>
</feature>
<dbReference type="PANTHER" id="PTHR37038">
    <property type="entry name" value="TRANSCRIPTIONAL REGULATOR-RELATED"/>
    <property type="match status" value="1"/>
</dbReference>
<accession>A0A231VCW7</accession>
<dbReference type="SUPFAM" id="SSF48452">
    <property type="entry name" value="TPR-like"/>
    <property type="match status" value="1"/>
</dbReference>
<dbReference type="InterPro" id="IPR010982">
    <property type="entry name" value="Lambda_DNA-bd_dom_sf"/>
</dbReference>
<name>A0A231VCW7_THETR</name>
<dbReference type="CDD" id="cd00093">
    <property type="entry name" value="HTH_XRE"/>
    <property type="match status" value="1"/>
</dbReference>
<gene>
    <name evidence="2" type="ORF">CE561_11900</name>
</gene>
<dbReference type="GO" id="GO:0003677">
    <property type="term" value="F:DNA binding"/>
    <property type="evidence" value="ECO:0007669"/>
    <property type="project" value="InterPro"/>
</dbReference>
<evidence type="ECO:0000259" key="1">
    <source>
        <dbReference type="PROSITE" id="PS50943"/>
    </source>
</evidence>
<comment type="caution">
    <text evidence="2">The sequence shown here is derived from an EMBL/GenBank/DDBJ whole genome shotgun (WGS) entry which is preliminary data.</text>
</comment>
<dbReference type="AlphaFoldDB" id="A0A231VCW7"/>
<dbReference type="InterPro" id="IPR053163">
    <property type="entry name" value="HTH-type_regulator_Rgg"/>
</dbReference>
<evidence type="ECO:0000313" key="3">
    <source>
        <dbReference type="Proteomes" id="UP000215301"/>
    </source>
</evidence>
<protein>
    <submittedName>
        <fullName evidence="2">Transcriptional regulator</fullName>
    </submittedName>
</protein>
<dbReference type="EMBL" id="NKHD01000042">
    <property type="protein sequence ID" value="OXT06027.1"/>
    <property type="molecule type" value="Genomic_DNA"/>
</dbReference>
<sequence>MDLYIGSKIKALRLQKKISQSQLCDNFMNRVVLSRIENNKALPSLEQLIHISERLEVPLSYFVSDVKYDELIEYIDNSSSIIGDLFNSQNYYEIVKLIEYNHDEFLKIQDFNKYYYAGASFFNIGLYNDALKYLKRYVNLFLKSKEDIQKLNIDNFCQALNILFKIMLKNHNYEKGICYLELAKKYLCELDSLNHSICFIIHNNLAYLYLNTNQFQKVINLLESFINTHDNFIYVRAMPHIYMSLNIACYNVGDYDKSIKYIEKAILLFKFFDDEYDAGRCHLNYINSLRYSGNLDKAFEIANRCKNEYKKYNKLYLSFFIQEMILFFNIGNYEKVMEISSNIEVHQLSEMSKHNYEFMMGHIKYLHNDFNSAYNLFKKCEKYFLTQYYYRDLLLLYDDLYNITKDIFYKTKRSKIMNKNGRKNIVMDSLMNHHT</sequence>
<dbReference type="InterPro" id="IPR001387">
    <property type="entry name" value="Cro/C1-type_HTH"/>
</dbReference>
<dbReference type="SUPFAM" id="SSF47413">
    <property type="entry name" value="lambda repressor-like DNA-binding domains"/>
    <property type="match status" value="1"/>
</dbReference>
<dbReference type="PANTHER" id="PTHR37038:SF14">
    <property type="entry name" value="TRANSCRIPTIONAL ACTIVATOR"/>
    <property type="match status" value="1"/>
</dbReference>
<dbReference type="Gene3D" id="1.25.40.10">
    <property type="entry name" value="Tetratricopeptide repeat domain"/>
    <property type="match status" value="2"/>
</dbReference>
<evidence type="ECO:0000313" key="2">
    <source>
        <dbReference type="EMBL" id="OXT06027.1"/>
    </source>
</evidence>
<reference evidence="2 3" key="1">
    <citation type="submission" date="2017-06" db="EMBL/GenBank/DDBJ databases">
        <title>Isolation and characterization of a thermophilic and butanogenic Thermoanaerobacterium thermosaccharolyticum M5 capable of efficient degradation of hemicellulose.</title>
        <authorList>
            <person name="Xin F."/>
            <person name="Jiang Y."/>
        </authorList>
    </citation>
    <scope>NUCLEOTIDE SEQUENCE [LARGE SCALE GENOMIC DNA]</scope>
    <source>
        <strain evidence="2 3">M5</strain>
    </source>
</reference>
<dbReference type="Proteomes" id="UP000215301">
    <property type="component" value="Unassembled WGS sequence"/>
</dbReference>
<organism evidence="2 3">
    <name type="scientific">Thermoanaerobacterium thermosaccharolyticum</name>
    <name type="common">Clostridium thermosaccharolyticum</name>
    <dbReference type="NCBI Taxonomy" id="1517"/>
    <lineage>
        <taxon>Bacteria</taxon>
        <taxon>Bacillati</taxon>
        <taxon>Bacillota</taxon>
        <taxon>Clostridia</taxon>
        <taxon>Thermoanaerobacterales</taxon>
        <taxon>Thermoanaerobacteraceae</taxon>
        <taxon>Thermoanaerobacterium</taxon>
    </lineage>
</organism>
<dbReference type="SMART" id="SM00530">
    <property type="entry name" value="HTH_XRE"/>
    <property type="match status" value="1"/>
</dbReference>
<dbReference type="Pfam" id="PF01381">
    <property type="entry name" value="HTH_3"/>
    <property type="match status" value="1"/>
</dbReference>